<sequence>MTVTAVFVRVASVDEVPAGTGKAVTVDGQQVALFNVNGTFYAIDDTCTHEEASLAAGAVYGEIVACPKHGSRFHLPTGRVLSLPAVVPVSTYQVKVEDGQVLLLPVPQRGRGMPHKL</sequence>
<dbReference type="GO" id="GO:0051537">
    <property type="term" value="F:2 iron, 2 sulfur cluster binding"/>
    <property type="evidence" value="ECO:0007669"/>
    <property type="project" value="UniProtKB-KW"/>
</dbReference>
<protein>
    <submittedName>
        <fullName evidence="6">Non-heme iron oxygenase ferredoxin subunit</fullName>
    </submittedName>
</protein>
<evidence type="ECO:0000313" key="6">
    <source>
        <dbReference type="EMBL" id="TMJ08891.1"/>
    </source>
</evidence>
<comment type="caution">
    <text evidence="6">The sequence shown here is derived from an EMBL/GenBank/DDBJ whole genome shotgun (WGS) entry which is preliminary data.</text>
</comment>
<evidence type="ECO:0000256" key="4">
    <source>
        <dbReference type="ARBA" id="ARBA00023014"/>
    </source>
</evidence>
<dbReference type="GO" id="GO:0004497">
    <property type="term" value="F:monooxygenase activity"/>
    <property type="evidence" value="ECO:0007669"/>
    <property type="project" value="UniProtKB-ARBA"/>
</dbReference>
<evidence type="ECO:0000313" key="7">
    <source>
        <dbReference type="EMBL" id="TMJ11389.1"/>
    </source>
</evidence>
<dbReference type="Gene3D" id="2.102.10.10">
    <property type="entry name" value="Rieske [2Fe-2S] iron-sulphur domain"/>
    <property type="match status" value="1"/>
</dbReference>
<dbReference type="InterPro" id="IPR036922">
    <property type="entry name" value="Rieske_2Fe-2S_sf"/>
</dbReference>
<keyword evidence="3" id="KW-0408">Iron</keyword>
<dbReference type="Pfam" id="PF00355">
    <property type="entry name" value="Rieske"/>
    <property type="match status" value="1"/>
</dbReference>
<dbReference type="GO" id="GO:0016705">
    <property type="term" value="F:oxidoreductase activity, acting on paired donors, with incorporation or reduction of molecular oxygen"/>
    <property type="evidence" value="ECO:0007669"/>
    <property type="project" value="UniProtKB-ARBA"/>
</dbReference>
<reference evidence="8 9" key="1">
    <citation type="journal article" date="2019" name="Nat. Microbiol.">
        <title>Mediterranean grassland soil C-N compound turnover is dependent on rainfall and depth, and is mediated by genomically divergent microorganisms.</title>
        <authorList>
            <person name="Diamond S."/>
            <person name="Andeer P.F."/>
            <person name="Li Z."/>
            <person name="Crits-Christoph A."/>
            <person name="Burstein D."/>
            <person name="Anantharaman K."/>
            <person name="Lane K.R."/>
            <person name="Thomas B.C."/>
            <person name="Pan C."/>
            <person name="Northen T.R."/>
            <person name="Banfield J.F."/>
        </authorList>
    </citation>
    <scope>NUCLEOTIDE SEQUENCE [LARGE SCALE GENOMIC DNA]</scope>
    <source>
        <strain evidence="7">NP_1</strain>
        <strain evidence="6">NP_2</strain>
    </source>
</reference>
<accession>A0A537LLK6</accession>
<keyword evidence="4" id="KW-0411">Iron-sulfur</keyword>
<name>A0A537LLK6_9BACT</name>
<keyword evidence="2" id="KW-0479">Metal-binding</keyword>
<evidence type="ECO:0000259" key="5">
    <source>
        <dbReference type="PROSITE" id="PS51296"/>
    </source>
</evidence>
<dbReference type="PANTHER" id="PTHR21496">
    <property type="entry name" value="FERREDOXIN-RELATED"/>
    <property type="match status" value="1"/>
</dbReference>
<keyword evidence="1" id="KW-0001">2Fe-2S</keyword>
<dbReference type="EMBL" id="VBAJ01000076">
    <property type="protein sequence ID" value="TMJ08891.1"/>
    <property type="molecule type" value="Genomic_DNA"/>
</dbReference>
<feature type="domain" description="Rieske" evidence="5">
    <location>
        <begin position="8"/>
        <end position="103"/>
    </location>
</feature>
<evidence type="ECO:0000256" key="2">
    <source>
        <dbReference type="ARBA" id="ARBA00022723"/>
    </source>
</evidence>
<dbReference type="CDD" id="cd03528">
    <property type="entry name" value="Rieske_RO_ferredoxin"/>
    <property type="match status" value="1"/>
</dbReference>
<dbReference type="PANTHER" id="PTHR21496:SF23">
    <property type="entry name" value="3-PHENYLPROPIONATE_CINNAMIC ACID DIOXYGENASE FERREDOXIN SUBUNIT"/>
    <property type="match status" value="1"/>
</dbReference>
<evidence type="ECO:0000313" key="9">
    <source>
        <dbReference type="Proteomes" id="UP000318661"/>
    </source>
</evidence>
<dbReference type="AlphaFoldDB" id="A0A537LLK6"/>
<proteinExistence type="predicted"/>
<organism evidence="6 9">
    <name type="scientific">Candidatus Segetimicrobium genomatis</name>
    <dbReference type="NCBI Taxonomy" id="2569760"/>
    <lineage>
        <taxon>Bacteria</taxon>
        <taxon>Bacillati</taxon>
        <taxon>Candidatus Sysuimicrobiota</taxon>
        <taxon>Candidatus Sysuimicrobiia</taxon>
        <taxon>Candidatus Sysuimicrobiales</taxon>
        <taxon>Candidatus Segetimicrobiaceae</taxon>
        <taxon>Candidatus Segetimicrobium</taxon>
    </lineage>
</organism>
<dbReference type="GO" id="GO:0046872">
    <property type="term" value="F:metal ion binding"/>
    <property type="evidence" value="ECO:0007669"/>
    <property type="project" value="UniProtKB-KW"/>
</dbReference>
<dbReference type="SUPFAM" id="SSF50022">
    <property type="entry name" value="ISP domain"/>
    <property type="match status" value="1"/>
</dbReference>
<gene>
    <name evidence="7" type="ORF">E6G98_04945</name>
    <name evidence="6" type="ORF">E6G99_03645</name>
</gene>
<evidence type="ECO:0000256" key="3">
    <source>
        <dbReference type="ARBA" id="ARBA00023004"/>
    </source>
</evidence>
<dbReference type="PROSITE" id="PS51296">
    <property type="entry name" value="RIESKE"/>
    <property type="match status" value="1"/>
</dbReference>
<dbReference type="Proteomes" id="UP000315217">
    <property type="component" value="Unassembled WGS sequence"/>
</dbReference>
<dbReference type="InterPro" id="IPR017941">
    <property type="entry name" value="Rieske_2Fe-2S"/>
</dbReference>
<evidence type="ECO:0000313" key="8">
    <source>
        <dbReference type="Proteomes" id="UP000315217"/>
    </source>
</evidence>
<dbReference type="Proteomes" id="UP000318661">
    <property type="component" value="Unassembled WGS sequence"/>
</dbReference>
<dbReference type="EMBL" id="VBAI01000069">
    <property type="protein sequence ID" value="TMJ11389.1"/>
    <property type="molecule type" value="Genomic_DNA"/>
</dbReference>
<evidence type="ECO:0000256" key="1">
    <source>
        <dbReference type="ARBA" id="ARBA00022714"/>
    </source>
</evidence>